<feature type="region of interest" description="Disordered" evidence="1">
    <location>
        <begin position="558"/>
        <end position="775"/>
    </location>
</feature>
<feature type="compositionally biased region" description="Basic residues" evidence="1">
    <location>
        <begin position="894"/>
        <end position="907"/>
    </location>
</feature>
<reference evidence="2 3" key="1">
    <citation type="journal article" date="2018" name="Microb. Genom.">
        <title>Expanding an expanded genome: long-read sequencing of Trypanosoma cruzi.</title>
        <authorList>
            <person name="Berna L."/>
            <person name="Rodriguez M."/>
            <person name="Chiribao M.L."/>
            <person name="Parodi-Talice A."/>
            <person name="Pita S."/>
            <person name="Rijo G."/>
            <person name="Alvarez-Valin F."/>
            <person name="Robello C."/>
        </authorList>
    </citation>
    <scope>NUCLEOTIDE SEQUENCE [LARGE SCALE GENOMIC DNA]</scope>
    <source>
        <strain evidence="2 3">TCC</strain>
    </source>
</reference>
<feature type="compositionally biased region" description="Polar residues" evidence="1">
    <location>
        <begin position="685"/>
        <end position="698"/>
    </location>
</feature>
<feature type="compositionally biased region" description="Polar residues" evidence="1">
    <location>
        <begin position="137"/>
        <end position="153"/>
    </location>
</feature>
<dbReference type="AlphaFoldDB" id="A0A2V2UR78"/>
<feature type="compositionally biased region" description="Basic and acidic residues" evidence="1">
    <location>
        <begin position="756"/>
        <end position="775"/>
    </location>
</feature>
<feature type="region of interest" description="Disordered" evidence="1">
    <location>
        <begin position="973"/>
        <end position="1106"/>
    </location>
</feature>
<name>A0A2V2UR78_TRYCR</name>
<feature type="compositionally biased region" description="Polar residues" evidence="1">
    <location>
        <begin position="1097"/>
        <end position="1106"/>
    </location>
</feature>
<feature type="compositionally biased region" description="Low complexity" evidence="1">
    <location>
        <begin position="976"/>
        <end position="1004"/>
    </location>
</feature>
<keyword evidence="2" id="KW-0548">Nucleotidyltransferase</keyword>
<feature type="region of interest" description="Disordered" evidence="1">
    <location>
        <begin position="1"/>
        <end position="35"/>
    </location>
</feature>
<feature type="compositionally biased region" description="Low complexity" evidence="1">
    <location>
        <begin position="617"/>
        <end position="634"/>
    </location>
</feature>
<dbReference type="VEuPathDB" id="TriTrypDB:TcBrA4_0007630"/>
<dbReference type="VEuPathDB" id="TriTrypDB:C4B63_404g2"/>
<dbReference type="VEuPathDB" id="TriTrypDB:TCSYLVIO_008424"/>
<accession>A0A2V2UR78</accession>
<protein>
    <submittedName>
        <fullName evidence="2">Putative SLACS reverse transcriptase</fullName>
    </submittedName>
</protein>
<feature type="compositionally biased region" description="Basic and acidic residues" evidence="1">
    <location>
        <begin position="568"/>
        <end position="578"/>
    </location>
</feature>
<proteinExistence type="predicted"/>
<evidence type="ECO:0000313" key="3">
    <source>
        <dbReference type="Proteomes" id="UP000246078"/>
    </source>
</evidence>
<feature type="region of interest" description="Disordered" evidence="1">
    <location>
        <begin position="860"/>
        <end position="923"/>
    </location>
</feature>
<feature type="region of interest" description="Disordered" evidence="1">
    <location>
        <begin position="75"/>
        <end position="190"/>
    </location>
</feature>
<dbReference type="EMBL" id="PRFC01000633">
    <property type="protein sequence ID" value="PWU85338.1"/>
    <property type="molecule type" value="Genomic_DNA"/>
</dbReference>
<feature type="compositionally biased region" description="Polar residues" evidence="1">
    <location>
        <begin position="170"/>
        <end position="183"/>
    </location>
</feature>
<dbReference type="GO" id="GO:0003964">
    <property type="term" value="F:RNA-directed DNA polymerase activity"/>
    <property type="evidence" value="ECO:0007669"/>
    <property type="project" value="UniProtKB-KW"/>
</dbReference>
<sequence>MAYSKRGMPMPFDFRNGRTDNDWTTGGRRQQPPRYMTRSVAASRIPFIHRDNVDPSQLQDIITAATTEAIKMLTSPTKGRYTENNGNRSWRSRSWRPNRRDAELLWRSQQPQGGPQMIQGGNRSWQYRDQQPRRYRSQSSLERNNTPAQASRRTQQEVRPGSQGVRRGASQEQRGPQINTATPSLPGRREVAQGLPHAGFRGQLTRPKNPHAAIAALAELELQAYQEKHQRYIGATKTLVPWWTALYQSGAQNYHCPLCSFNRPGEHDVFYHCRQAHPTYDKCYPYRLHLNGHCTFPVEKSCSLNAVLAVLSHYEDESQLSQEVRSTYTVPCRENTERIIRAMEVNLPLAPVSALELLIKNDSKLRRMFSTTAVAGTQCEVCGWALPMEEAYPSYSETLQEEPAVITLQPGKRAPIHLTQTVLMQQYRSTWISEEHVCTGEQLARHHPKWAMTATKSRKFDDAVALEFGHWDKQAMGVEEVPFVILLPHQNGTAEYGLVGLVATNTPNHVVAYIPSALHKDTEWVMIDGMVQRVQRKPINTHKVILCLYRRLMPEMGPEEDEEDDEQESHARHREQDGRTLASAPKGSRLPQSQKWEEAPDDSSMVDGFGKNGYGQPPGSATHSSPPASSSPSTQTITQDPFLPPIAPRKRGRRGEEQEEESEGEGNNGGGIVCEEDEEGLLQPSVPTTSSQPNQQAPQGHFLDEEEEEITMRRTQPQATPHNNKDETPPHQQSSLPQEEVEMEEEGVGGDEGESETPRHTTGQEDGGHPFSHDKTPALLDPVWCLAGGCHHSFSGPRRGEHLRSHIHAVHRKQERMDITNEALISQGLVRCDACGEVCSASLRARQHIDHAVATTHVGRKTLRHSGRSTGRRLPDPTIPRRRRVWNGHPPWNGRRHRPPTRGKTRGCRKECRRDVTSTSASGPTGWMYAAQSCWDTTPRRRMNAAANRWPLWTWCDTTYDCRRNRVVVATPPAPTTTSSITPTLPSTISTTRPSASCRAIGRPRTTRRARSAMRRSNRTRRHTRQSAYLPRPTYTRRDAQRHCAHCRQRDAQPRSSRRRRRSRWYFPPSWSKALTTSTRKRTRVRIPSPPSVHPWSRSTARTWPR</sequence>
<evidence type="ECO:0000313" key="2">
    <source>
        <dbReference type="EMBL" id="PWU85338.1"/>
    </source>
</evidence>
<feature type="compositionally biased region" description="Basic residues" evidence="1">
    <location>
        <begin position="1005"/>
        <end position="1025"/>
    </location>
</feature>
<dbReference type="VEuPathDB" id="TriTrypDB:TcG_10142"/>
<gene>
    <name evidence="2" type="ORF">C3747_633g12</name>
</gene>
<feature type="compositionally biased region" description="Acidic residues" evidence="1">
    <location>
        <begin position="558"/>
        <end position="567"/>
    </location>
</feature>
<dbReference type="VEuPathDB" id="TriTrypDB:TCSYLVIO_010083"/>
<keyword evidence="2" id="KW-0695">RNA-directed DNA polymerase</keyword>
<feature type="compositionally biased region" description="Basic residues" evidence="1">
    <location>
        <begin position="860"/>
        <end position="871"/>
    </location>
</feature>
<feature type="compositionally biased region" description="Polar residues" evidence="1">
    <location>
        <begin position="713"/>
        <end position="722"/>
    </location>
</feature>
<feature type="compositionally biased region" description="Low complexity" evidence="1">
    <location>
        <begin position="109"/>
        <end position="121"/>
    </location>
</feature>
<organism evidence="2 3">
    <name type="scientific">Trypanosoma cruzi</name>
    <dbReference type="NCBI Taxonomy" id="5693"/>
    <lineage>
        <taxon>Eukaryota</taxon>
        <taxon>Discoba</taxon>
        <taxon>Euglenozoa</taxon>
        <taxon>Kinetoplastea</taxon>
        <taxon>Metakinetoplastina</taxon>
        <taxon>Trypanosomatida</taxon>
        <taxon>Trypanosomatidae</taxon>
        <taxon>Trypanosoma</taxon>
        <taxon>Schizotrypanum</taxon>
    </lineage>
</organism>
<feature type="compositionally biased region" description="Basic and acidic residues" evidence="1">
    <location>
        <begin position="1036"/>
        <end position="1053"/>
    </location>
</feature>
<feature type="compositionally biased region" description="Acidic residues" evidence="1">
    <location>
        <begin position="739"/>
        <end position="755"/>
    </location>
</feature>
<dbReference type="VEuPathDB" id="TriTrypDB:C3747_633g12"/>
<evidence type="ECO:0000256" key="1">
    <source>
        <dbReference type="SAM" id="MobiDB-lite"/>
    </source>
</evidence>
<keyword evidence="2" id="KW-0808">Transferase</keyword>
<dbReference type="VEuPathDB" id="TriTrypDB:TcCL_Unassigned04868"/>
<dbReference type="Proteomes" id="UP000246078">
    <property type="component" value="Unassembled WGS sequence"/>
</dbReference>
<comment type="caution">
    <text evidence="2">The sequence shown here is derived from an EMBL/GenBank/DDBJ whole genome shotgun (WGS) entry which is preliminary data.</text>
</comment>